<dbReference type="STRING" id="1387353.BSF38_02491"/>
<evidence type="ECO:0000313" key="9">
    <source>
        <dbReference type="EMBL" id="APW60993.1"/>
    </source>
</evidence>
<dbReference type="SUPFAM" id="SSF56112">
    <property type="entry name" value="Protein kinase-like (PK-like)"/>
    <property type="match status" value="1"/>
</dbReference>
<feature type="compositionally biased region" description="Low complexity" evidence="7">
    <location>
        <begin position="593"/>
        <end position="606"/>
    </location>
</feature>
<dbReference type="PANTHER" id="PTHR43289">
    <property type="entry name" value="MITOGEN-ACTIVATED PROTEIN KINASE KINASE KINASE 20-RELATED"/>
    <property type="match status" value="1"/>
</dbReference>
<evidence type="ECO:0000256" key="2">
    <source>
        <dbReference type="ARBA" id="ARBA00022527"/>
    </source>
</evidence>
<dbReference type="InterPro" id="IPR008271">
    <property type="entry name" value="Ser/Thr_kinase_AS"/>
</dbReference>
<dbReference type="PANTHER" id="PTHR43289:SF6">
    <property type="entry name" value="SERINE_THREONINE-PROTEIN KINASE NEKL-3"/>
    <property type="match status" value="1"/>
</dbReference>
<keyword evidence="4" id="KW-0547">Nucleotide-binding</keyword>
<dbReference type="GO" id="GO:0004674">
    <property type="term" value="F:protein serine/threonine kinase activity"/>
    <property type="evidence" value="ECO:0007669"/>
    <property type="project" value="UniProtKB-KW"/>
</dbReference>
<dbReference type="KEGG" id="pbor:BSF38_02491"/>
<dbReference type="GO" id="GO:0005524">
    <property type="term" value="F:ATP binding"/>
    <property type="evidence" value="ECO:0007669"/>
    <property type="project" value="UniProtKB-KW"/>
</dbReference>
<evidence type="ECO:0000313" key="10">
    <source>
        <dbReference type="Proteomes" id="UP000186309"/>
    </source>
</evidence>
<dbReference type="FunFam" id="1.10.510.10:FF:000021">
    <property type="entry name" value="Serine/threonine protein kinase"/>
    <property type="match status" value="1"/>
</dbReference>
<dbReference type="PROSITE" id="PS50011">
    <property type="entry name" value="PROTEIN_KINASE_DOM"/>
    <property type="match status" value="1"/>
</dbReference>
<gene>
    <name evidence="9" type="primary">prkC_8</name>
    <name evidence="9" type="ORF">BSF38_02491</name>
</gene>
<dbReference type="OrthoDB" id="6111975at2"/>
<evidence type="ECO:0000256" key="4">
    <source>
        <dbReference type="ARBA" id="ARBA00022741"/>
    </source>
</evidence>
<evidence type="ECO:0000256" key="7">
    <source>
        <dbReference type="SAM" id="MobiDB-lite"/>
    </source>
</evidence>
<dbReference type="Gene3D" id="1.10.510.10">
    <property type="entry name" value="Transferase(Phosphotransferase) domain 1"/>
    <property type="match status" value="1"/>
</dbReference>
<dbReference type="Proteomes" id="UP000186309">
    <property type="component" value="Chromosome"/>
</dbReference>
<dbReference type="PROSITE" id="PS00108">
    <property type="entry name" value="PROTEIN_KINASE_ST"/>
    <property type="match status" value="1"/>
</dbReference>
<dbReference type="EC" id="2.7.11.1" evidence="1"/>
<dbReference type="Pfam" id="PF00069">
    <property type="entry name" value="Pkinase"/>
    <property type="match status" value="1"/>
</dbReference>
<feature type="compositionally biased region" description="Pro residues" evidence="7">
    <location>
        <begin position="569"/>
        <end position="585"/>
    </location>
</feature>
<feature type="domain" description="Protein kinase" evidence="8">
    <location>
        <begin position="13"/>
        <end position="289"/>
    </location>
</feature>
<dbReference type="InterPro" id="IPR011009">
    <property type="entry name" value="Kinase-like_dom_sf"/>
</dbReference>
<proteinExistence type="predicted"/>
<sequence length="633" mass="69195">MSQGFIGEQLGSFRLEEVIGSGAMGVVFRATQEIVDPNSSAADAEGRKVVATRKAAVKIVQGEIAENTKLLERFSREAEIIKQFRHPNIVRWLATGKFRGTYYFAMEFVEGVTLEKLLLDRGAIPWREVVDLAIQICDALHYAHQQGVVHRDLKPSNLMVTRDGRIKLTDFGIARVLDRTALTAPGRTLGTAAYMAPEQIRGTPAVSHKTDLYSLGVVLYQMLTGKPPFEGASAVVLMHCHLNEPPPRPSDKVQEIPKALDDLVVALMSKNPTSRPWDAEAAGVILTELRDKAARSEAVPMVWPAADSPDANPSRAGVGVTPPPARPKKKGKKPGGASGSNLRSDETSWTDAVLSRVSLETIGLVVALVAIGGFMAYWLWPPSAQYLYRQAVPLMESSRRSDWLTALEEYIDPLDTGYPNHPYHAQTQAWRDLIALDEAESRSKMLASATATPFSEPKTNGERQYVIFFSLATKAAAAGHEDVAANYWREMTGSLNVDDPDERKWILLSQKRAEELETKIRERRTFVEDQLRRADAAFRGGRPNEVITIHAMLKEKFAKYADLADLLAPAPPPEAPSEPTPPAHVPAPEVEKPAASPSATPAPTAEPETEPEPAKSAPDPAPAQSGRRGRPAS</sequence>
<keyword evidence="2" id="KW-0723">Serine/threonine-protein kinase</keyword>
<feature type="region of interest" description="Disordered" evidence="7">
    <location>
        <begin position="304"/>
        <end position="345"/>
    </location>
</feature>
<protein>
    <recommendedName>
        <fullName evidence="1">non-specific serine/threonine protein kinase</fullName>
        <ecNumber evidence="1">2.7.11.1</ecNumber>
    </recommendedName>
</protein>
<evidence type="ECO:0000256" key="3">
    <source>
        <dbReference type="ARBA" id="ARBA00022679"/>
    </source>
</evidence>
<name>A0A1U7CQ39_9BACT</name>
<dbReference type="EMBL" id="CP019082">
    <property type="protein sequence ID" value="APW60993.1"/>
    <property type="molecule type" value="Genomic_DNA"/>
</dbReference>
<organism evidence="9 10">
    <name type="scientific">Paludisphaera borealis</name>
    <dbReference type="NCBI Taxonomy" id="1387353"/>
    <lineage>
        <taxon>Bacteria</taxon>
        <taxon>Pseudomonadati</taxon>
        <taxon>Planctomycetota</taxon>
        <taxon>Planctomycetia</taxon>
        <taxon>Isosphaerales</taxon>
        <taxon>Isosphaeraceae</taxon>
        <taxon>Paludisphaera</taxon>
    </lineage>
</organism>
<keyword evidence="3 9" id="KW-0808">Transferase</keyword>
<dbReference type="InterPro" id="IPR000719">
    <property type="entry name" value="Prot_kinase_dom"/>
</dbReference>
<keyword evidence="10" id="KW-1185">Reference proteome</keyword>
<dbReference type="SMART" id="SM00220">
    <property type="entry name" value="S_TKc"/>
    <property type="match status" value="1"/>
</dbReference>
<evidence type="ECO:0000256" key="1">
    <source>
        <dbReference type="ARBA" id="ARBA00012513"/>
    </source>
</evidence>
<dbReference type="Gene3D" id="3.30.200.20">
    <property type="entry name" value="Phosphorylase Kinase, domain 1"/>
    <property type="match status" value="1"/>
</dbReference>
<dbReference type="AlphaFoldDB" id="A0A1U7CQ39"/>
<dbReference type="CDD" id="cd14014">
    <property type="entry name" value="STKc_PknB_like"/>
    <property type="match status" value="1"/>
</dbReference>
<reference evidence="10" key="1">
    <citation type="submission" date="2016-12" db="EMBL/GenBank/DDBJ databases">
        <title>Comparative genomics of four Isosphaeraceae planctomycetes: a common pool of plasmids and glycoside hydrolase genes.</title>
        <authorList>
            <person name="Ivanova A."/>
        </authorList>
    </citation>
    <scope>NUCLEOTIDE SEQUENCE [LARGE SCALE GENOMIC DNA]</scope>
    <source>
        <strain evidence="10">PX4</strain>
    </source>
</reference>
<evidence type="ECO:0000256" key="6">
    <source>
        <dbReference type="ARBA" id="ARBA00022840"/>
    </source>
</evidence>
<accession>A0A1U7CQ39</accession>
<evidence type="ECO:0000259" key="8">
    <source>
        <dbReference type="PROSITE" id="PS50011"/>
    </source>
</evidence>
<keyword evidence="6" id="KW-0067">ATP-binding</keyword>
<evidence type="ECO:0000256" key="5">
    <source>
        <dbReference type="ARBA" id="ARBA00022777"/>
    </source>
</evidence>
<dbReference type="RefSeq" id="WP_076346014.1">
    <property type="nucleotide sequence ID" value="NZ_CP019082.1"/>
</dbReference>
<keyword evidence="5 9" id="KW-0418">Kinase</keyword>
<feature type="region of interest" description="Disordered" evidence="7">
    <location>
        <begin position="568"/>
        <end position="633"/>
    </location>
</feature>